<evidence type="ECO:0000313" key="12">
    <source>
        <dbReference type="EMBL" id="KAJ9150777.1"/>
    </source>
</evidence>
<dbReference type="SUPFAM" id="SSF81338">
    <property type="entry name" value="Aquaporin-like"/>
    <property type="match status" value="1"/>
</dbReference>
<dbReference type="PANTHER" id="PTHR19139:SF283">
    <property type="entry name" value="AQUAPORIN"/>
    <property type="match status" value="1"/>
</dbReference>
<sequence length="278" mass="29456">MGPYDDTDGHVRPRHHSRCLSDLQAHAVAALGELVGTFLFLYLSYAGSLMAANHISPQGTAGVMGSDTVLAISLAYGFALLVNVWAFYRISGGIFNPAITLGMCLAGQLPPMRSAFFVAAQLLACMCAGGLISCMFPGDIKSANTTLGSGTSVAQGCFIEMFLTAQLIFVVLMLAAEKSKDTFLAPVGIGLTLFVTMLVGVPYTGASLNPARSFGCAVAAAEFPGYHWIYWVGPCLGALLAAGFYRIVKFLHYEDANPGQDDHKPTVERNEGLPGLPY</sequence>
<reference evidence="12" key="1">
    <citation type="submission" date="2022-07" db="EMBL/GenBank/DDBJ databases">
        <title>Fungi with potential for degradation of polypropylene.</title>
        <authorList>
            <person name="Gostincar C."/>
        </authorList>
    </citation>
    <scope>NUCLEOTIDE SEQUENCE</scope>
    <source>
        <strain evidence="12">EXF-13308</strain>
    </source>
</reference>
<accession>A0AA38RL78</accession>
<feature type="transmembrane region" description="Helical" evidence="11">
    <location>
        <begin position="68"/>
        <end position="88"/>
    </location>
</feature>
<dbReference type="PRINTS" id="PR00783">
    <property type="entry name" value="MINTRINSICP"/>
</dbReference>
<evidence type="ECO:0000313" key="13">
    <source>
        <dbReference type="Proteomes" id="UP001174694"/>
    </source>
</evidence>
<keyword evidence="6 11" id="KW-1133">Transmembrane helix</keyword>
<dbReference type="InterPro" id="IPR034294">
    <property type="entry name" value="Aquaporin_transptr"/>
</dbReference>
<evidence type="ECO:0000256" key="9">
    <source>
        <dbReference type="RuleBase" id="RU000477"/>
    </source>
</evidence>
<dbReference type="EMBL" id="JANBVO010000007">
    <property type="protein sequence ID" value="KAJ9150777.1"/>
    <property type="molecule type" value="Genomic_DNA"/>
</dbReference>
<dbReference type="GO" id="GO:0005886">
    <property type="term" value="C:plasma membrane"/>
    <property type="evidence" value="ECO:0007669"/>
    <property type="project" value="TreeGrafter"/>
</dbReference>
<dbReference type="Pfam" id="PF00230">
    <property type="entry name" value="MIP"/>
    <property type="match status" value="1"/>
</dbReference>
<keyword evidence="4 9" id="KW-0812">Transmembrane</keyword>
<dbReference type="Gene3D" id="1.20.1080.10">
    <property type="entry name" value="Glycerol uptake facilitator protein"/>
    <property type="match status" value="1"/>
</dbReference>
<comment type="subcellular location">
    <subcellularLocation>
        <location evidence="1">Membrane</location>
        <topology evidence="1">Multi-pass membrane protein</topology>
    </subcellularLocation>
</comment>
<keyword evidence="3 9" id="KW-0813">Transport</keyword>
<feature type="transmembrane region" description="Helical" evidence="11">
    <location>
        <begin position="116"/>
        <end position="138"/>
    </location>
</feature>
<dbReference type="Proteomes" id="UP001174694">
    <property type="component" value="Unassembled WGS sequence"/>
</dbReference>
<keyword evidence="13" id="KW-1185">Reference proteome</keyword>
<evidence type="ECO:0000256" key="2">
    <source>
        <dbReference type="ARBA" id="ARBA00006175"/>
    </source>
</evidence>
<feature type="region of interest" description="Disordered" evidence="10">
    <location>
        <begin position="258"/>
        <end position="278"/>
    </location>
</feature>
<dbReference type="GO" id="GO:0015250">
    <property type="term" value="F:water channel activity"/>
    <property type="evidence" value="ECO:0007669"/>
    <property type="project" value="TreeGrafter"/>
</dbReference>
<feature type="transmembrane region" description="Helical" evidence="11">
    <location>
        <begin position="158"/>
        <end position="176"/>
    </location>
</feature>
<name>A0AA38RL78_9PEZI</name>
<feature type="compositionally biased region" description="Basic and acidic residues" evidence="10">
    <location>
        <begin position="258"/>
        <end position="271"/>
    </location>
</feature>
<evidence type="ECO:0000256" key="4">
    <source>
        <dbReference type="ARBA" id="ARBA00022692"/>
    </source>
</evidence>
<organism evidence="12 13">
    <name type="scientific">Pleurostoma richardsiae</name>
    <dbReference type="NCBI Taxonomy" id="41990"/>
    <lineage>
        <taxon>Eukaryota</taxon>
        <taxon>Fungi</taxon>
        <taxon>Dikarya</taxon>
        <taxon>Ascomycota</taxon>
        <taxon>Pezizomycotina</taxon>
        <taxon>Sordariomycetes</taxon>
        <taxon>Sordariomycetidae</taxon>
        <taxon>Calosphaeriales</taxon>
        <taxon>Pleurostomataceae</taxon>
        <taxon>Pleurostoma</taxon>
    </lineage>
</organism>
<evidence type="ECO:0000256" key="7">
    <source>
        <dbReference type="ARBA" id="ARBA00023136"/>
    </source>
</evidence>
<evidence type="ECO:0000256" key="6">
    <source>
        <dbReference type="ARBA" id="ARBA00022989"/>
    </source>
</evidence>
<feature type="transmembrane region" description="Helical" evidence="11">
    <location>
        <begin position="183"/>
        <end position="203"/>
    </location>
</feature>
<evidence type="ECO:0000256" key="3">
    <source>
        <dbReference type="ARBA" id="ARBA00022448"/>
    </source>
</evidence>
<evidence type="ECO:0000256" key="1">
    <source>
        <dbReference type="ARBA" id="ARBA00004141"/>
    </source>
</evidence>
<proteinExistence type="inferred from homology"/>
<evidence type="ECO:0000256" key="11">
    <source>
        <dbReference type="SAM" id="Phobius"/>
    </source>
</evidence>
<feature type="transmembrane region" description="Helical" evidence="11">
    <location>
        <begin position="94"/>
        <end position="109"/>
    </location>
</feature>
<gene>
    <name evidence="12" type="ORF">NKR23_g3494</name>
</gene>
<evidence type="ECO:0000256" key="8">
    <source>
        <dbReference type="ARBA" id="ARBA00034651"/>
    </source>
</evidence>
<comment type="caution">
    <text evidence="12">The sequence shown here is derived from an EMBL/GenBank/DDBJ whole genome shotgun (WGS) entry which is preliminary data.</text>
</comment>
<keyword evidence="5" id="KW-0677">Repeat</keyword>
<feature type="transmembrane region" description="Helical" evidence="11">
    <location>
        <begin position="228"/>
        <end position="248"/>
    </location>
</feature>
<dbReference type="PANTHER" id="PTHR19139">
    <property type="entry name" value="AQUAPORIN TRANSPORTER"/>
    <property type="match status" value="1"/>
</dbReference>
<dbReference type="FunFam" id="1.20.1080.10:FF:000014">
    <property type="entry name" value="Aquaporin 1"/>
    <property type="match status" value="1"/>
</dbReference>
<dbReference type="InterPro" id="IPR023271">
    <property type="entry name" value="Aquaporin-like"/>
</dbReference>
<feature type="transmembrane region" description="Helical" evidence="11">
    <location>
        <begin position="23"/>
        <end position="47"/>
    </location>
</feature>
<comment type="catalytic activity">
    <reaction evidence="8">
        <text>H2O(in) = H2O(out)</text>
        <dbReference type="Rhea" id="RHEA:29667"/>
        <dbReference type="ChEBI" id="CHEBI:15377"/>
    </reaction>
</comment>
<keyword evidence="7 11" id="KW-0472">Membrane</keyword>
<comment type="similarity">
    <text evidence="2 9">Belongs to the MIP/aquaporin (TC 1.A.8) family.</text>
</comment>
<protein>
    <submittedName>
        <fullName evidence="12">Aquaporin, Major Intrinsic Protein</fullName>
    </submittedName>
</protein>
<evidence type="ECO:0000256" key="10">
    <source>
        <dbReference type="SAM" id="MobiDB-lite"/>
    </source>
</evidence>
<dbReference type="InterPro" id="IPR000425">
    <property type="entry name" value="MIP"/>
</dbReference>
<dbReference type="AlphaFoldDB" id="A0AA38RL78"/>
<evidence type="ECO:0000256" key="5">
    <source>
        <dbReference type="ARBA" id="ARBA00022737"/>
    </source>
</evidence>